<reference evidence="1 2" key="1">
    <citation type="journal article" date="2016" name="Environ. Microbiol.">
        <title>Genomic resolution of a cold subsurface aquifer community provides metabolic insights for novel microbes adapted to high CO concentrations.</title>
        <authorList>
            <person name="Probst A.J."/>
            <person name="Castelle C.J."/>
            <person name="Singh A."/>
            <person name="Brown C.T."/>
            <person name="Anantharaman K."/>
            <person name="Sharon I."/>
            <person name="Hug L.A."/>
            <person name="Burstein D."/>
            <person name="Emerson J.B."/>
            <person name="Thomas B.C."/>
            <person name="Banfield J.F."/>
        </authorList>
    </citation>
    <scope>NUCLEOTIDE SEQUENCE [LARGE SCALE GENOMIC DNA]</scope>
    <source>
        <strain evidence="1">CG1_02_47_685</strain>
    </source>
</reference>
<evidence type="ECO:0008006" key="3">
    <source>
        <dbReference type="Google" id="ProtNLM"/>
    </source>
</evidence>
<sequence>MASAPIPLKVSLPPANRGIPPPPAQTTVKQVTFGSVKTTAGHRIAIYAPGGWGKTSLAVRAPGPVAMIDLDDSLPVLWPQFEALGITDNIKPVAGVVTWTDLLSTLNASGWDGIKTVVIDTLTKAEELCAAEVLRSVPHEKGGRVEHIEDYGFGKGFSHIYDTFLPLLAAVDRHCREGRNVVLICHECSATFPNPMGQDYLRYEPRLQSPNSGKASLRLRVREFVDHLLFGAYDIAIDKDGKGIGNGSRTLYPREMPYCMAKSRTMSEPMSYNDNAEEIWSRILGK</sequence>
<dbReference type="EMBL" id="MNVO01000052">
    <property type="protein sequence ID" value="OIO31981.1"/>
    <property type="molecule type" value="Genomic_DNA"/>
</dbReference>
<dbReference type="Proteomes" id="UP000183206">
    <property type="component" value="Unassembled WGS sequence"/>
</dbReference>
<evidence type="ECO:0000313" key="1">
    <source>
        <dbReference type="EMBL" id="OIO31981.1"/>
    </source>
</evidence>
<dbReference type="AlphaFoldDB" id="A0A1J4VB69"/>
<proteinExistence type="predicted"/>
<protein>
    <recommendedName>
        <fullName evidence="3">AAA domain-containing protein</fullName>
    </recommendedName>
</protein>
<dbReference type="InterPro" id="IPR027417">
    <property type="entry name" value="P-loop_NTPase"/>
</dbReference>
<accession>A0A1J4VB69</accession>
<evidence type="ECO:0000313" key="2">
    <source>
        <dbReference type="Proteomes" id="UP000183206"/>
    </source>
</evidence>
<dbReference type="Pfam" id="PF13479">
    <property type="entry name" value="AAA_24"/>
    <property type="match status" value="1"/>
</dbReference>
<comment type="caution">
    <text evidence="1">The sequence shown here is derived from an EMBL/GenBank/DDBJ whole genome shotgun (WGS) entry which is preliminary data.</text>
</comment>
<dbReference type="SUPFAM" id="SSF52540">
    <property type="entry name" value="P-loop containing nucleoside triphosphate hydrolases"/>
    <property type="match status" value="1"/>
</dbReference>
<organism evidence="1 2">
    <name type="scientific">Candidatus Nomurabacteria bacterium CG1_02_47_685</name>
    <dbReference type="NCBI Taxonomy" id="1805282"/>
    <lineage>
        <taxon>Bacteria</taxon>
        <taxon>Candidatus Nomuraibacteriota</taxon>
    </lineage>
</organism>
<dbReference type="STRING" id="1805282.AUJ44_03475"/>
<name>A0A1J4VB69_9BACT</name>
<gene>
    <name evidence="1" type="ORF">AUJ44_03475</name>
</gene>